<protein>
    <submittedName>
        <fullName evidence="1">Uncharacterized protein</fullName>
    </submittedName>
</protein>
<evidence type="ECO:0000313" key="2">
    <source>
        <dbReference type="Proteomes" id="UP000249057"/>
    </source>
</evidence>
<organism evidence="1 2">
    <name type="scientific">Aspergillus brunneoviolaceus CBS 621.78</name>
    <dbReference type="NCBI Taxonomy" id="1450534"/>
    <lineage>
        <taxon>Eukaryota</taxon>
        <taxon>Fungi</taxon>
        <taxon>Dikarya</taxon>
        <taxon>Ascomycota</taxon>
        <taxon>Pezizomycotina</taxon>
        <taxon>Eurotiomycetes</taxon>
        <taxon>Eurotiomycetidae</taxon>
        <taxon>Eurotiales</taxon>
        <taxon>Aspergillaceae</taxon>
        <taxon>Aspergillus</taxon>
        <taxon>Aspergillus subgen. Circumdati</taxon>
    </lineage>
</organism>
<keyword evidence="2" id="KW-1185">Reference proteome</keyword>
<sequence>MYGRQPICVLCMVSLTMCGSWQVFSLEPPGGLGVLIKTPPLSRIESQYTPTSPG</sequence>
<proteinExistence type="predicted"/>
<gene>
    <name evidence="1" type="ORF">BO95DRAFT_440786</name>
</gene>
<evidence type="ECO:0000313" key="1">
    <source>
        <dbReference type="EMBL" id="RAH48090.1"/>
    </source>
</evidence>
<dbReference type="EMBL" id="KZ825326">
    <property type="protein sequence ID" value="RAH48090.1"/>
    <property type="molecule type" value="Genomic_DNA"/>
</dbReference>
<name>A0ACD1GFJ5_9EURO</name>
<dbReference type="Proteomes" id="UP000249057">
    <property type="component" value="Unassembled WGS sequence"/>
</dbReference>
<reference evidence="1" key="1">
    <citation type="submission" date="2018-02" db="EMBL/GenBank/DDBJ databases">
        <title>The genomes of Aspergillus section Nigri reveals drivers in fungal speciation.</title>
        <authorList>
            <consortium name="DOE Joint Genome Institute"/>
            <person name="Vesth T.C."/>
            <person name="Nybo J."/>
            <person name="Theobald S."/>
            <person name="Brandl J."/>
            <person name="Frisvad J.C."/>
            <person name="Nielsen K.F."/>
            <person name="Lyhne E.K."/>
            <person name="Kogle M.E."/>
            <person name="Kuo A."/>
            <person name="Riley R."/>
            <person name="Clum A."/>
            <person name="Nolan M."/>
            <person name="Lipzen A."/>
            <person name="Salamov A."/>
            <person name="Henrissat B."/>
            <person name="Wiebenga A."/>
            <person name="De vries R.P."/>
            <person name="Grigoriev I.V."/>
            <person name="Mortensen U.H."/>
            <person name="Andersen M.R."/>
            <person name="Baker S.E."/>
        </authorList>
    </citation>
    <scope>NUCLEOTIDE SEQUENCE</scope>
    <source>
        <strain evidence="1">CBS 621.78</strain>
    </source>
</reference>
<accession>A0ACD1GFJ5</accession>